<dbReference type="Pfam" id="PF18962">
    <property type="entry name" value="Por_Secre_tail"/>
    <property type="match status" value="1"/>
</dbReference>
<feature type="domain" description="DUF11" evidence="7">
    <location>
        <begin position="463"/>
        <end position="581"/>
    </location>
</feature>
<evidence type="ECO:0000313" key="10">
    <source>
        <dbReference type="EMBL" id="AXE19722.1"/>
    </source>
</evidence>
<dbReference type="GO" id="GO:0046872">
    <property type="term" value="F:metal ion binding"/>
    <property type="evidence" value="ECO:0007669"/>
    <property type="project" value="InterPro"/>
</dbReference>
<organism evidence="10 11">
    <name type="scientific">Runella rosea</name>
    <dbReference type="NCBI Taxonomy" id="2259595"/>
    <lineage>
        <taxon>Bacteria</taxon>
        <taxon>Pseudomonadati</taxon>
        <taxon>Bacteroidota</taxon>
        <taxon>Cytophagia</taxon>
        <taxon>Cytophagales</taxon>
        <taxon>Spirosomataceae</taxon>
        <taxon>Runella</taxon>
    </lineage>
</organism>
<dbReference type="NCBIfam" id="TIGR04183">
    <property type="entry name" value="Por_Secre_tail"/>
    <property type="match status" value="1"/>
</dbReference>
<dbReference type="EMBL" id="CP030850">
    <property type="protein sequence ID" value="AXE19722.1"/>
    <property type="molecule type" value="Genomic_DNA"/>
</dbReference>
<keyword evidence="2 5" id="KW-0732">Signal</keyword>
<feature type="domain" description="Secretion system C-terminal sorting" evidence="9">
    <location>
        <begin position="1828"/>
        <end position="1900"/>
    </location>
</feature>
<dbReference type="PANTHER" id="PTHR46093:SF18">
    <property type="entry name" value="FIBRONECTIN TYPE-III DOMAIN-CONTAINING PROTEIN"/>
    <property type="match status" value="1"/>
</dbReference>
<dbReference type="InterPro" id="IPR001434">
    <property type="entry name" value="OmcB-like_DUF11"/>
</dbReference>
<dbReference type="OrthoDB" id="9809781at2"/>
<evidence type="ECO:0000256" key="3">
    <source>
        <dbReference type="ARBA" id="ARBA00022737"/>
    </source>
</evidence>
<dbReference type="InterPro" id="IPR004843">
    <property type="entry name" value="Calcineurin-like_PHP"/>
</dbReference>
<feature type="domain" description="Purple acid phosphatase N-terminal" evidence="8">
    <location>
        <begin position="761"/>
        <end position="829"/>
    </location>
</feature>
<evidence type="ECO:0000259" key="9">
    <source>
        <dbReference type="Pfam" id="PF18962"/>
    </source>
</evidence>
<dbReference type="Pfam" id="PF16656">
    <property type="entry name" value="Pur_ac_phosph_N"/>
    <property type="match status" value="1"/>
</dbReference>
<dbReference type="Gene3D" id="2.120.10.80">
    <property type="entry name" value="Kelch-type beta propeller"/>
    <property type="match status" value="2"/>
</dbReference>
<dbReference type="InterPro" id="IPR026444">
    <property type="entry name" value="Secre_tail"/>
</dbReference>
<feature type="region of interest" description="Disordered" evidence="4">
    <location>
        <begin position="379"/>
        <end position="401"/>
    </location>
</feature>
<dbReference type="SUPFAM" id="SSF50965">
    <property type="entry name" value="Galactose oxidase, central domain"/>
    <property type="match status" value="1"/>
</dbReference>
<dbReference type="SUPFAM" id="SSF49363">
    <property type="entry name" value="Purple acid phosphatase, N-terminal domain"/>
    <property type="match status" value="1"/>
</dbReference>
<evidence type="ECO:0000259" key="6">
    <source>
        <dbReference type="Pfam" id="PF00149"/>
    </source>
</evidence>
<dbReference type="Pfam" id="PF01345">
    <property type="entry name" value="DUF11"/>
    <property type="match status" value="1"/>
</dbReference>
<name>A0A344TM51_9BACT</name>
<protein>
    <recommendedName>
        <fullName evidence="12">T9SS type A sorting domain-containing protein</fullName>
    </recommendedName>
</protein>
<dbReference type="SUPFAM" id="SSF56300">
    <property type="entry name" value="Metallo-dependent phosphatases"/>
    <property type="match status" value="1"/>
</dbReference>
<dbReference type="Pfam" id="PF00149">
    <property type="entry name" value="Metallophos"/>
    <property type="match status" value="1"/>
</dbReference>
<dbReference type="Pfam" id="PF01344">
    <property type="entry name" value="Kelch_1"/>
    <property type="match status" value="1"/>
</dbReference>
<dbReference type="Gene3D" id="2.60.120.260">
    <property type="entry name" value="Galactose-binding domain-like"/>
    <property type="match status" value="1"/>
</dbReference>
<evidence type="ECO:0000256" key="4">
    <source>
        <dbReference type="SAM" id="MobiDB-lite"/>
    </source>
</evidence>
<evidence type="ECO:0000313" key="11">
    <source>
        <dbReference type="Proteomes" id="UP000251993"/>
    </source>
</evidence>
<dbReference type="GO" id="GO:0003993">
    <property type="term" value="F:acid phosphatase activity"/>
    <property type="evidence" value="ECO:0007669"/>
    <property type="project" value="InterPro"/>
</dbReference>
<sequence>MRLFTKWVGISISIFINTLTWAQEWVLTTTTTDGQGIYGIKGIPSAENSPGKRIGAASCTDKNGNLWLYGGGTGGNNFDDLWRFDVSTYQWTWEGGSNLPNRAANHGTKGVPSTENTPGGRVGHTMWADNDGNLWLYGGSRPLADDFATSMIIGNDLWKYNPTTKTWTWMHGSNQTVQSANKAIYGMLGVPTSQNTPGGRYFGTGFKDKFGDLWLFSGNEGNDLWKYDVHANVWSWIKGNNTPKTAGSYGQKGVEYPLNLPDSRTRTTGFTDANGDFWIFGGKHYNDDDDDFYLNDLWKYNFTTNRWVWMSGTQSYNNKGTYGTLRTPSVNNIPRARESAAGWVNNDGYLVVFGGGTEQGNLLNDTWYYNPKTQEWSWRSGSNEVNSDGEISRTDPDEDNAPSARSIAAVWEDSLGSLWLFGGLGIKRQYTFEGYTPIKNLVMSHLNDMNKIWVPSVDLKAAVKTEAVTYGEQNLQLLTITVSEQSNYGATRIKVRTPLPKGMKFYRRKSDSVVLGDLTVSNDTLDWYIPYVVPKTSATLQFYVQLDAAQQPDGKFQLCSSIYYQYARESKATDNQACITVESSTKLISRGSSWAYLDNGTLLNGTDWQTHTYNEGSWKTGTAPLGFDRNNRWANLDYKPITLLSQGPTSAQHKQYYFRKQFVSGKTTANFRLKLWFDDGIIVFVNGKPVYQKNATDTNGDGYVDYPNGSEVLTDTLLRLNNLSTTQTNQVAIVVYQNGPTSSDLLFDFQLETIPLGLTRQPYLQLPGPNTMTIRWYTTEAINGIVHYGTDPANLNLVAQDYTLDTVQIVKLEGLASGTKYYYSVGYGDPENPVVLQNNPEINQFQTLSSTSTTLRYWLLGDAGAGKAQNQRPYRVRDAYLSYLKSKGNPNIDGILFLGDNSNTQPFEGLQQALDTTFFKFYNRLADKPLLSKIPFWTVLGNHDYDPDNAFIYNGQTIKIQKAYHKQTAASFSAFSYPRPTLGVERGYYSFNQGDVHFVVLNPYLIEGHSLWIDPNDQAEYKQIWGDLSIVRDPNEGDVNQIPQIQWLKNDLATNTKRWTVVTFHIPPFSTIGHFEDESDLKRVRERLLPILEEPVYHVDAIVVSHTHAYLRAGMVRKSGTTRKTDFSLNGNLGRTTPYIKTSAETAYSYILTGSAGRGFYSPTLNDGGYNPTDANLVKSPSTSVLPLDVLASSNDFYHVTGGSVELLFNDNRLDVKFIKEPEGSNTFVVADSFSIIKDPNVKRLMPFASTWFSHVELHSCVSGSGGPYYAPEWSNFTAWSKDTVWNPQRDNDWYGQAPFVDYTAWNVNGFKDGTLNRDLEIGGNAYFKKIFTLSQKNNFTGFQLQISRFQDAAVGIYINGVKVDTLLAQSGNIFTKNTLNIPTQFFKEGVNIIALKTRPLWSCGGGRNYTPYLLDAELSGLTGAAPAPALKAVMEVQTNKLPYPTLCSGNSYNIPFSVKNSSVNTIYKAYLSASNASFYTGNTVIGTGQTSPMKITLPDSLPYGDYRIAVVPAQTSIFEAKEAAFYTIQLAPKVTFSTQENRQSAEIWKGESIPMQIKFTGIPPWSFTLSNGLTDQTAQNTYLFRATPDSSLTYTVTMKNSCGLGRVVGQVHAVVKKATVQITGLNKTNYCPADSIIIGFKADIPTATTYKFTAYLSDKNGLFNRPITLETTSVTNPVFPFNGVIKAKLPDTLSMGTAYQIRVSTSTTLPTEEVVSVPFGMRILPSGTLVEAQKKDSLSILTGEPITLQLDFKGSSPWNYVIGYGSSDTLSGSTTRTPLLRSAQPKGSDVYTLRSVSNVCGEGKASGRVTVTLITAVNNWGVAQLRVYPNPTTDFLHIVISDTTSSDIQWQVIDNAGRILLKKDEKNLSSYDETINTTTWPAGTYFLNLKVGTRKATFKISKQ</sequence>
<evidence type="ECO:0000259" key="7">
    <source>
        <dbReference type="Pfam" id="PF01345"/>
    </source>
</evidence>
<dbReference type="Gene3D" id="2.60.40.380">
    <property type="entry name" value="Purple acid phosphatase-like, N-terminal"/>
    <property type="match status" value="1"/>
</dbReference>
<evidence type="ECO:0000259" key="8">
    <source>
        <dbReference type="Pfam" id="PF16656"/>
    </source>
</evidence>
<dbReference type="PANTHER" id="PTHR46093">
    <property type="entry name" value="ACYL-COA-BINDING DOMAIN-CONTAINING PROTEIN 5"/>
    <property type="match status" value="1"/>
</dbReference>
<evidence type="ECO:0000256" key="2">
    <source>
        <dbReference type="ARBA" id="ARBA00022729"/>
    </source>
</evidence>
<dbReference type="InterPro" id="IPR029052">
    <property type="entry name" value="Metallo-depent_PP-like"/>
</dbReference>
<evidence type="ECO:0008006" key="12">
    <source>
        <dbReference type="Google" id="ProtNLM"/>
    </source>
</evidence>
<dbReference type="KEGG" id="run:DR864_19250"/>
<reference evidence="10 11" key="1">
    <citation type="submission" date="2018-07" db="EMBL/GenBank/DDBJ databases">
        <title>Genome sequencing of Runella.</title>
        <authorList>
            <person name="Baek M.-G."/>
            <person name="Yi H."/>
        </authorList>
    </citation>
    <scope>NUCLEOTIDE SEQUENCE [LARGE SCALE GENOMIC DNA]</scope>
    <source>
        <strain evidence="10 11">HYN0085</strain>
    </source>
</reference>
<dbReference type="Proteomes" id="UP000251993">
    <property type="component" value="Chromosome"/>
</dbReference>
<keyword evidence="1" id="KW-0880">Kelch repeat</keyword>
<proteinExistence type="predicted"/>
<dbReference type="RefSeq" id="WP_114068490.1">
    <property type="nucleotide sequence ID" value="NZ_CP030850.1"/>
</dbReference>
<dbReference type="InterPro" id="IPR006652">
    <property type="entry name" value="Kelch_1"/>
</dbReference>
<dbReference type="InterPro" id="IPR015914">
    <property type="entry name" value="PAPs_N"/>
</dbReference>
<feature type="signal peptide" evidence="5">
    <location>
        <begin position="1"/>
        <end position="22"/>
    </location>
</feature>
<keyword evidence="11" id="KW-1185">Reference proteome</keyword>
<gene>
    <name evidence="10" type="ORF">DR864_19250</name>
</gene>
<dbReference type="InterPro" id="IPR011043">
    <property type="entry name" value="Gal_Oxase/kelch_b-propeller"/>
</dbReference>
<feature type="chain" id="PRO_5016782845" description="T9SS type A sorting domain-containing protein" evidence="5">
    <location>
        <begin position="23"/>
        <end position="1904"/>
    </location>
</feature>
<feature type="domain" description="Calcineurin-like phosphoesterase" evidence="6">
    <location>
        <begin position="858"/>
        <end position="1110"/>
    </location>
</feature>
<dbReference type="InterPro" id="IPR015915">
    <property type="entry name" value="Kelch-typ_b-propeller"/>
</dbReference>
<accession>A0A344TM51</accession>
<feature type="region of interest" description="Disordered" evidence="4">
    <location>
        <begin position="100"/>
        <end position="119"/>
    </location>
</feature>
<evidence type="ECO:0000256" key="1">
    <source>
        <dbReference type="ARBA" id="ARBA00022441"/>
    </source>
</evidence>
<evidence type="ECO:0000256" key="5">
    <source>
        <dbReference type="SAM" id="SignalP"/>
    </source>
</evidence>
<dbReference type="InterPro" id="IPR008963">
    <property type="entry name" value="Purple_acid_Pase-like_N"/>
</dbReference>
<keyword evidence="3" id="KW-0677">Repeat</keyword>
<dbReference type="Gene3D" id="3.60.21.10">
    <property type="match status" value="1"/>
</dbReference>